<accession>A0A494Z7F1</accession>
<organism evidence="1 2">
    <name type="scientific">Ureibacillus endophyticus</name>
    <dbReference type="NCBI Taxonomy" id="1978490"/>
    <lineage>
        <taxon>Bacteria</taxon>
        <taxon>Bacillati</taxon>
        <taxon>Bacillota</taxon>
        <taxon>Bacilli</taxon>
        <taxon>Bacillales</taxon>
        <taxon>Caryophanaceae</taxon>
        <taxon>Ureibacillus</taxon>
    </lineage>
</organism>
<reference evidence="1 2" key="1">
    <citation type="journal article" date="2016" name="Antonie Van Leeuwenhoek">
        <title>Lysinibacillus endophyticus sp. nov., an indole-3-acetic acid producing endophytic bacterium isolated from corn root (Zea mays cv. Xinken-5).</title>
        <authorList>
            <person name="Yu J."/>
            <person name="Guan X."/>
            <person name="Liu C."/>
            <person name="Xiang W."/>
            <person name="Yu Z."/>
            <person name="Liu X."/>
            <person name="Wang G."/>
        </authorList>
    </citation>
    <scope>NUCLEOTIDE SEQUENCE [LARGE SCALE GENOMIC DNA]</scope>
    <source>
        <strain evidence="1 2">DSM 100506</strain>
    </source>
</reference>
<keyword evidence="2" id="KW-1185">Reference proteome</keyword>
<dbReference type="OrthoDB" id="2735601at2"/>
<evidence type="ECO:0008006" key="3">
    <source>
        <dbReference type="Google" id="ProtNLM"/>
    </source>
</evidence>
<gene>
    <name evidence="1" type="ORF">D8M03_05555</name>
</gene>
<dbReference type="EMBL" id="RBZN01000008">
    <property type="protein sequence ID" value="RKQ18531.1"/>
    <property type="molecule type" value="Genomic_DNA"/>
</dbReference>
<dbReference type="Gene3D" id="2.40.70.10">
    <property type="entry name" value="Acid Proteases"/>
    <property type="match status" value="1"/>
</dbReference>
<dbReference type="InterPro" id="IPR034122">
    <property type="entry name" value="Retropepsin-like_bacterial"/>
</dbReference>
<dbReference type="CDD" id="cd05483">
    <property type="entry name" value="retropepsin_like_bacteria"/>
    <property type="match status" value="1"/>
</dbReference>
<dbReference type="AlphaFoldDB" id="A0A494Z7F1"/>
<sequence>MEVEIKGKVLTLNRVLIDTGSASTLISSDVAASFGIVAEDHDPIYRIYGVGGFEYVFSKVADAIKVGNQSVKHIQVEFGDMDYGFAIDGILGINVLKKLKAVINMNNLSIHTAEIDRANMN</sequence>
<name>A0A494Z7F1_9BACL</name>
<dbReference type="SUPFAM" id="SSF50630">
    <property type="entry name" value="Acid proteases"/>
    <property type="match status" value="1"/>
</dbReference>
<evidence type="ECO:0000313" key="2">
    <source>
        <dbReference type="Proteomes" id="UP000272238"/>
    </source>
</evidence>
<protein>
    <recommendedName>
        <fullName evidence="3">Peptidase A2 domain-containing protein</fullName>
    </recommendedName>
</protein>
<dbReference type="Pfam" id="PF13650">
    <property type="entry name" value="Asp_protease_2"/>
    <property type="match status" value="1"/>
</dbReference>
<proteinExistence type="predicted"/>
<dbReference type="Proteomes" id="UP000272238">
    <property type="component" value="Unassembled WGS sequence"/>
</dbReference>
<evidence type="ECO:0000313" key="1">
    <source>
        <dbReference type="EMBL" id="RKQ18531.1"/>
    </source>
</evidence>
<comment type="caution">
    <text evidence="1">The sequence shown here is derived from an EMBL/GenBank/DDBJ whole genome shotgun (WGS) entry which is preliminary data.</text>
</comment>
<dbReference type="InterPro" id="IPR021109">
    <property type="entry name" value="Peptidase_aspartic_dom_sf"/>
</dbReference>